<dbReference type="AlphaFoldDB" id="A0A7R9WMK3"/>
<proteinExistence type="predicted"/>
<gene>
    <name evidence="1" type="ORF">CAUS1442_LOCUS201</name>
</gene>
<name>A0A7R9WMK3_9STRA</name>
<evidence type="ECO:0000313" key="1">
    <source>
        <dbReference type="EMBL" id="CAD8328106.1"/>
    </source>
</evidence>
<accession>A0A7R9WMK3</accession>
<dbReference type="EMBL" id="HBEF01000306">
    <property type="protein sequence ID" value="CAD8328106.1"/>
    <property type="molecule type" value="Transcribed_RNA"/>
</dbReference>
<reference evidence="1" key="1">
    <citation type="submission" date="2021-01" db="EMBL/GenBank/DDBJ databases">
        <authorList>
            <person name="Corre E."/>
            <person name="Pelletier E."/>
            <person name="Niang G."/>
            <person name="Scheremetjew M."/>
            <person name="Finn R."/>
            <person name="Kale V."/>
            <person name="Holt S."/>
            <person name="Cochrane G."/>
            <person name="Meng A."/>
            <person name="Brown T."/>
            <person name="Cohen L."/>
        </authorList>
    </citation>
    <scope>NUCLEOTIDE SEQUENCE</scope>
    <source>
        <strain evidence="1">CCMP3328</strain>
    </source>
</reference>
<sequence>MSFREDHDPLLLMMETAREIEKVGLYVCLVVEMRNDVLVRRFENSVPSIVGTRVFTWRGTQFLVFWSWPFVLLTSYHTPVCSRIEYLQNWKWEVPWHQRVWEVGLSSWKDLAKFDRRMVGRQPHLGWSIVKQSFLAIAIPPKDDDSVES</sequence>
<organism evidence="1">
    <name type="scientific">Craspedostauros australis</name>
    <dbReference type="NCBI Taxonomy" id="1486917"/>
    <lineage>
        <taxon>Eukaryota</taxon>
        <taxon>Sar</taxon>
        <taxon>Stramenopiles</taxon>
        <taxon>Ochrophyta</taxon>
        <taxon>Bacillariophyta</taxon>
        <taxon>Bacillariophyceae</taxon>
        <taxon>Bacillariophycidae</taxon>
        <taxon>Naviculales</taxon>
        <taxon>Naviculaceae</taxon>
        <taxon>Craspedostauros</taxon>
    </lineage>
</organism>
<protein>
    <submittedName>
        <fullName evidence="1">Uncharacterized protein</fullName>
    </submittedName>
</protein>